<evidence type="ECO:0000256" key="4">
    <source>
        <dbReference type="ARBA" id="ARBA00022989"/>
    </source>
</evidence>
<dbReference type="Proteomes" id="UP001180087">
    <property type="component" value="Chromosome"/>
</dbReference>
<feature type="transmembrane region" description="Helical" evidence="6">
    <location>
        <begin position="87"/>
        <end position="114"/>
    </location>
</feature>
<dbReference type="PANTHER" id="PTHR33931">
    <property type="entry name" value="HOLIN-LIKE PROTEIN CIDA-RELATED"/>
    <property type="match status" value="1"/>
</dbReference>
<proteinExistence type="predicted"/>
<feature type="transmembrane region" description="Helical" evidence="6">
    <location>
        <begin position="62"/>
        <end position="81"/>
    </location>
</feature>
<feature type="transmembrane region" description="Helical" evidence="6">
    <location>
        <begin position="7"/>
        <end position="23"/>
    </location>
</feature>
<reference evidence="7" key="1">
    <citation type="submission" date="2023-06" db="EMBL/GenBank/DDBJ databases">
        <title>A Treasure from Seagulls: Isolation and Description of Aciduricobacillus qingdaonensis gen. nov., sp. nov., a Rare Obligately Uric Acid-utilizing Member in the Family Bacillaceae.</title>
        <authorList>
            <person name="Liu W."/>
            <person name="Wang B."/>
        </authorList>
    </citation>
    <scope>NUCLEOTIDE SEQUENCE</scope>
    <source>
        <strain evidence="7">44XB</strain>
    </source>
</reference>
<keyword evidence="4 6" id="KW-1133">Transmembrane helix</keyword>
<organism evidence="7 8">
    <name type="scientific">Aciduricibacillus chroicocephali</name>
    <dbReference type="NCBI Taxonomy" id="3054939"/>
    <lineage>
        <taxon>Bacteria</taxon>
        <taxon>Bacillati</taxon>
        <taxon>Bacillota</taxon>
        <taxon>Bacilli</taxon>
        <taxon>Bacillales</taxon>
        <taxon>Bacillaceae</taxon>
        <taxon>Aciduricibacillus</taxon>
    </lineage>
</organism>
<dbReference type="InterPro" id="IPR005538">
    <property type="entry name" value="LrgA/CidA"/>
</dbReference>
<dbReference type="Pfam" id="PF03788">
    <property type="entry name" value="LrgA"/>
    <property type="match status" value="1"/>
</dbReference>
<dbReference type="EMBL" id="CP129113">
    <property type="protein sequence ID" value="WLV24100.1"/>
    <property type="molecule type" value="Genomic_DNA"/>
</dbReference>
<dbReference type="NCBIfam" id="NF002460">
    <property type="entry name" value="PRK01658.1"/>
    <property type="match status" value="1"/>
</dbReference>
<evidence type="ECO:0000256" key="1">
    <source>
        <dbReference type="ARBA" id="ARBA00004651"/>
    </source>
</evidence>
<evidence type="ECO:0000256" key="6">
    <source>
        <dbReference type="SAM" id="Phobius"/>
    </source>
</evidence>
<sequence>MQVLRLVIHIAILFVFYWLGTWIEHALHLFIPGSVIGMLLFLFCLLTGIFKPKWAEEGASLLIRHLPLLFLPITVGAIEYLDLFKGAGIWIVVIALVSTAMVMLIGGAVTQVLIRRKEGRSQC</sequence>
<gene>
    <name evidence="7" type="ORF">QR721_10690</name>
</gene>
<evidence type="ECO:0000256" key="2">
    <source>
        <dbReference type="ARBA" id="ARBA00022475"/>
    </source>
</evidence>
<evidence type="ECO:0000313" key="8">
    <source>
        <dbReference type="Proteomes" id="UP001180087"/>
    </source>
</evidence>
<dbReference type="PANTHER" id="PTHR33931:SF2">
    <property type="entry name" value="HOLIN-LIKE PROTEIN CIDA"/>
    <property type="match status" value="1"/>
</dbReference>
<keyword evidence="2" id="KW-1003">Cell membrane</keyword>
<feature type="transmembrane region" description="Helical" evidence="6">
    <location>
        <begin position="29"/>
        <end position="50"/>
    </location>
</feature>
<evidence type="ECO:0000256" key="3">
    <source>
        <dbReference type="ARBA" id="ARBA00022692"/>
    </source>
</evidence>
<protein>
    <submittedName>
        <fullName evidence="7">CidA/LrgA family protein</fullName>
    </submittedName>
</protein>
<evidence type="ECO:0000313" key="7">
    <source>
        <dbReference type="EMBL" id="WLV24100.1"/>
    </source>
</evidence>
<dbReference type="RefSeq" id="WP_348026788.1">
    <property type="nucleotide sequence ID" value="NZ_CP129113.1"/>
</dbReference>
<keyword evidence="5 6" id="KW-0472">Membrane</keyword>
<evidence type="ECO:0000256" key="5">
    <source>
        <dbReference type="ARBA" id="ARBA00023136"/>
    </source>
</evidence>
<keyword evidence="8" id="KW-1185">Reference proteome</keyword>
<name>A0ABY9KTS7_9BACI</name>
<accession>A0ABY9KTS7</accession>
<keyword evidence="3 6" id="KW-0812">Transmembrane</keyword>
<comment type="subcellular location">
    <subcellularLocation>
        <location evidence="1">Cell membrane</location>
        <topology evidence="1">Multi-pass membrane protein</topology>
    </subcellularLocation>
</comment>